<proteinExistence type="predicted"/>
<dbReference type="PANTHER" id="PTHR33835:SF1">
    <property type="entry name" value="METALLO-BETA-LACTAMASE DOMAIN-CONTAINING PROTEIN"/>
    <property type="match status" value="1"/>
</dbReference>
<dbReference type="OrthoDB" id="450111at2"/>
<dbReference type="SUPFAM" id="SSF56281">
    <property type="entry name" value="Metallo-hydrolase/oxidoreductase"/>
    <property type="match status" value="1"/>
</dbReference>
<accession>A0A2D2B3Y7</accession>
<dbReference type="Pfam" id="PF14234">
    <property type="entry name" value="DUF4336"/>
    <property type="match status" value="1"/>
</dbReference>
<dbReference type="AlphaFoldDB" id="A0A2D2B3Y7"/>
<dbReference type="EMBL" id="CP024201">
    <property type="protein sequence ID" value="ATQ44904.1"/>
    <property type="molecule type" value="Genomic_DNA"/>
</dbReference>
<gene>
    <name evidence="1" type="ORF">CSW64_06630</name>
</gene>
<dbReference type="PANTHER" id="PTHR33835">
    <property type="entry name" value="YALI0C07656P"/>
    <property type="match status" value="1"/>
</dbReference>
<dbReference type="KEGG" id="cmb:CSW64_06630"/>
<organism evidence="1 2">
    <name type="scientific">Caulobacter mirabilis</name>
    <dbReference type="NCBI Taxonomy" id="69666"/>
    <lineage>
        <taxon>Bacteria</taxon>
        <taxon>Pseudomonadati</taxon>
        <taxon>Pseudomonadota</taxon>
        <taxon>Alphaproteobacteria</taxon>
        <taxon>Caulobacterales</taxon>
        <taxon>Caulobacteraceae</taxon>
        <taxon>Caulobacter</taxon>
    </lineage>
</organism>
<reference evidence="1 2" key="1">
    <citation type="submission" date="2017-10" db="EMBL/GenBank/DDBJ databases">
        <title>Genome sequence of Caulobacter mirabilis FWC38.</title>
        <authorList>
            <person name="Fiebig A."/>
            <person name="Crosson S."/>
        </authorList>
    </citation>
    <scope>NUCLEOTIDE SEQUENCE [LARGE SCALE GENOMIC DNA]</scope>
    <source>
        <strain evidence="1 2">FWC 38</strain>
    </source>
</reference>
<name>A0A2D2B3Y7_9CAUL</name>
<dbReference type="Proteomes" id="UP000228945">
    <property type="component" value="Chromosome"/>
</dbReference>
<evidence type="ECO:0000313" key="2">
    <source>
        <dbReference type="Proteomes" id="UP000228945"/>
    </source>
</evidence>
<evidence type="ECO:0008006" key="3">
    <source>
        <dbReference type="Google" id="ProtNLM"/>
    </source>
</evidence>
<dbReference type="RefSeq" id="WP_099624140.1">
    <property type="nucleotide sequence ID" value="NZ_CP024201.1"/>
</dbReference>
<evidence type="ECO:0000313" key="1">
    <source>
        <dbReference type="EMBL" id="ATQ44904.1"/>
    </source>
</evidence>
<dbReference type="InterPro" id="IPR036866">
    <property type="entry name" value="RibonucZ/Hydroxyglut_hydro"/>
</dbReference>
<sequence>MSVSPLQPFGPGLWLADGTEAEVAGFRYPTRAAVVRLGDGGLLVWSPVALSPALREAVAALGEVRRLVAPNSLHHLHLAEWRAAWPSAVLHAAPGLAARRPDLTIDAELDDAPAPAWAAELDQVLVRGNKITTEVVFFHRASGTVLFTDLLQQFPRGWFRGWRALVARLDLMTEPEPAVPRKFRLAFTDRPAARESLRRILDWPAERVVMAHGRPVERDGRAYLARAFGWLMR</sequence>
<keyword evidence="2" id="KW-1185">Reference proteome</keyword>
<dbReference type="InterPro" id="IPR025638">
    <property type="entry name" value="DUF4336"/>
</dbReference>
<protein>
    <recommendedName>
        <fullName evidence="3">DUF4336 domain-containing protein</fullName>
    </recommendedName>
</protein>